<reference evidence="7" key="1">
    <citation type="journal article" date="2015" name="Proc. Natl. Acad. Sci. U.S.A.">
        <title>Bacterial clade with the ribosomal RNA operon on a small plasmid rather than the chromosome.</title>
        <authorList>
            <person name="Anda M."/>
            <person name="Ohtsubo Y."/>
            <person name="Okubo T."/>
            <person name="Sugawara M."/>
            <person name="Nagata Y."/>
            <person name="Tsuda M."/>
            <person name="Minamisawa K."/>
            <person name="Mitsui H."/>
        </authorList>
    </citation>
    <scope>NUCLEOTIDE SEQUENCE</scope>
    <source>
        <strain evidence="7">JCM 14755</strain>
    </source>
</reference>
<dbReference type="EMBL" id="LC066377">
    <property type="protein sequence ID" value="BAT28746.1"/>
    <property type="molecule type" value="Genomic_DNA"/>
</dbReference>
<keyword evidence="5" id="KW-0804">Transcription</keyword>
<keyword evidence="2" id="KW-0663">Pyridoxal phosphate</keyword>
<dbReference type="GO" id="GO:0030170">
    <property type="term" value="F:pyridoxal phosphate binding"/>
    <property type="evidence" value="ECO:0007669"/>
    <property type="project" value="InterPro"/>
</dbReference>
<dbReference type="CDD" id="cd00609">
    <property type="entry name" value="AAT_like"/>
    <property type="match status" value="1"/>
</dbReference>
<dbReference type="InterPro" id="IPR036390">
    <property type="entry name" value="WH_DNA-bd_sf"/>
</dbReference>
<accession>A0A0P0Z417</accession>
<dbReference type="InterPro" id="IPR015424">
    <property type="entry name" value="PyrdxlP-dep_Trfase"/>
</dbReference>
<evidence type="ECO:0000256" key="2">
    <source>
        <dbReference type="ARBA" id="ARBA00022898"/>
    </source>
</evidence>
<dbReference type="InterPro" id="IPR036388">
    <property type="entry name" value="WH-like_DNA-bd_sf"/>
</dbReference>
<dbReference type="Gene3D" id="3.40.640.10">
    <property type="entry name" value="Type I PLP-dependent aspartate aminotransferase-like (Major domain)"/>
    <property type="match status" value="1"/>
</dbReference>
<dbReference type="Gene3D" id="3.90.1150.10">
    <property type="entry name" value="Aspartate Aminotransferase, domain 1"/>
    <property type="match status" value="1"/>
</dbReference>
<evidence type="ECO:0000259" key="6">
    <source>
        <dbReference type="PROSITE" id="PS50949"/>
    </source>
</evidence>
<sequence length="467" mass="50292">MGKIDDVVQAVRGRIVGGLATPGTQLPSIRRQAQQHSVSVSTVVEAYERLAGEGLVYARPGAGFYVAGQVQPSPLRDMAPRRARNVDPLWISRQSLDAPDGAMMPGCGWLPADWMFVDGMRRAMRKVGRAPASALTDYATPLGHNGLRHVLSRRLQDLGIAADSDRIVLTESGTQALDLVCRLLLRPGDRVIVDDPCYFNFHALLKAHRVEVFGVPWNAEGPDLSTLDSLCRAHGPGLYVTNSAIHNPTGATLAPDVAHRLLKLCESHGLVVVEDDIFGDFEPVPAPRLAALDGLSRVVVIGSFSKSISASVRCGYIAARADWIDPLVDMKIATGFGGGRMAAELLYAALTDGALRRHKEAVRRRLSAAMERTAQRLADLGIEPWLMPRAGMFLWCRMPQGVHSGTLASLCLADGVVLAPGNAFSLSGTMQDYMRFNVAQMGEERVFTSLARNLAAARDQAGSGDVA</sequence>
<dbReference type="SUPFAM" id="SSF53383">
    <property type="entry name" value="PLP-dependent transferases"/>
    <property type="match status" value="1"/>
</dbReference>
<keyword evidence="4" id="KW-0238">DNA-binding</keyword>
<organism evidence="7">
    <name type="scientific">Aureimonas frigidaquae</name>
    <dbReference type="NCBI Taxonomy" id="424757"/>
    <lineage>
        <taxon>Bacteria</taxon>
        <taxon>Pseudomonadati</taxon>
        <taxon>Pseudomonadota</taxon>
        <taxon>Alphaproteobacteria</taxon>
        <taxon>Hyphomicrobiales</taxon>
        <taxon>Aurantimonadaceae</taxon>
        <taxon>Aureimonas</taxon>
    </lineage>
</organism>
<dbReference type="InterPro" id="IPR015422">
    <property type="entry name" value="PyrdxlP-dep_Trfase_small"/>
</dbReference>
<evidence type="ECO:0000256" key="1">
    <source>
        <dbReference type="ARBA" id="ARBA00005384"/>
    </source>
</evidence>
<dbReference type="SUPFAM" id="SSF46785">
    <property type="entry name" value="Winged helix' DNA-binding domain"/>
    <property type="match status" value="1"/>
</dbReference>
<dbReference type="Gene3D" id="1.10.10.10">
    <property type="entry name" value="Winged helix-like DNA-binding domain superfamily/Winged helix DNA-binding domain"/>
    <property type="match status" value="1"/>
</dbReference>
<feature type="domain" description="HTH gntR-type" evidence="6">
    <location>
        <begin position="1"/>
        <end position="69"/>
    </location>
</feature>
<dbReference type="Pfam" id="PF00392">
    <property type="entry name" value="GntR"/>
    <property type="match status" value="1"/>
</dbReference>
<keyword evidence="3" id="KW-0805">Transcription regulation</keyword>
<dbReference type="SMART" id="SM00345">
    <property type="entry name" value="HTH_GNTR"/>
    <property type="match status" value="1"/>
</dbReference>
<dbReference type="CDD" id="cd07377">
    <property type="entry name" value="WHTH_GntR"/>
    <property type="match status" value="1"/>
</dbReference>
<dbReference type="AlphaFoldDB" id="A0A0P0Z417"/>
<dbReference type="InterPro" id="IPR000524">
    <property type="entry name" value="Tscrpt_reg_HTH_GntR"/>
</dbReference>
<dbReference type="InterPro" id="IPR015421">
    <property type="entry name" value="PyrdxlP-dep_Trfase_major"/>
</dbReference>
<dbReference type="InterPro" id="IPR004839">
    <property type="entry name" value="Aminotransferase_I/II_large"/>
</dbReference>
<comment type="similarity">
    <text evidence="1">In the C-terminal section; belongs to the class-I pyridoxal-phosphate-dependent aminotransferase family.</text>
</comment>
<dbReference type="RefSeq" id="WP_062225638.1">
    <property type="nucleotide sequence ID" value="NZ_BBWR01000002.1"/>
</dbReference>
<evidence type="ECO:0000313" key="7">
    <source>
        <dbReference type="EMBL" id="BAT28746.1"/>
    </source>
</evidence>
<name>A0A0P0Z417_9HYPH</name>
<dbReference type="PROSITE" id="PS50949">
    <property type="entry name" value="HTH_GNTR"/>
    <property type="match status" value="1"/>
</dbReference>
<dbReference type="PANTHER" id="PTHR46577">
    <property type="entry name" value="HTH-TYPE TRANSCRIPTIONAL REGULATORY PROTEIN GABR"/>
    <property type="match status" value="1"/>
</dbReference>
<proteinExistence type="inferred from homology"/>
<dbReference type="GO" id="GO:0003700">
    <property type="term" value="F:DNA-binding transcription factor activity"/>
    <property type="evidence" value="ECO:0007669"/>
    <property type="project" value="InterPro"/>
</dbReference>
<dbReference type="Pfam" id="PF00155">
    <property type="entry name" value="Aminotran_1_2"/>
    <property type="match status" value="1"/>
</dbReference>
<protein>
    <submittedName>
        <fullName evidence="7">Transcriptional regulator</fullName>
    </submittedName>
</protein>
<evidence type="ECO:0000256" key="5">
    <source>
        <dbReference type="ARBA" id="ARBA00023163"/>
    </source>
</evidence>
<dbReference type="OrthoDB" id="9802328at2"/>
<evidence type="ECO:0000256" key="3">
    <source>
        <dbReference type="ARBA" id="ARBA00023015"/>
    </source>
</evidence>
<dbReference type="GO" id="GO:0003677">
    <property type="term" value="F:DNA binding"/>
    <property type="evidence" value="ECO:0007669"/>
    <property type="project" value="UniProtKB-KW"/>
</dbReference>
<dbReference type="PANTHER" id="PTHR46577:SF2">
    <property type="entry name" value="TRANSCRIPTIONAL REGULATORY PROTEIN"/>
    <property type="match status" value="1"/>
</dbReference>
<evidence type="ECO:0000256" key="4">
    <source>
        <dbReference type="ARBA" id="ARBA00023125"/>
    </source>
</evidence>
<dbReference type="InterPro" id="IPR051446">
    <property type="entry name" value="HTH_trans_reg/aminotransferase"/>
</dbReference>